<dbReference type="RefSeq" id="XP_036357921.1">
    <property type="nucleotide sequence ID" value="XM_036502028.1"/>
</dbReference>
<comment type="cofactor">
    <cofactor evidence="2">
        <name>Mg(2+)</name>
        <dbReference type="ChEBI" id="CHEBI:18420"/>
    </cofactor>
</comment>
<dbReference type="PROSITE" id="PS00108">
    <property type="entry name" value="PROTEIN_KINASE_ST"/>
    <property type="match status" value="1"/>
</dbReference>
<comment type="similarity">
    <text evidence="4">Belongs to the protein kinase superfamily. TKL Ser/Thr protein kinase family. TGFB receptor subfamily.</text>
</comment>
<dbReference type="SMART" id="SM00467">
    <property type="entry name" value="GS"/>
    <property type="match status" value="1"/>
</dbReference>
<dbReference type="Pfam" id="PF07714">
    <property type="entry name" value="PK_Tyr_Ser-Thr"/>
    <property type="match status" value="1"/>
</dbReference>
<dbReference type="InterPro" id="IPR045860">
    <property type="entry name" value="Snake_toxin-like_sf"/>
</dbReference>
<evidence type="ECO:0000313" key="26">
    <source>
        <dbReference type="RefSeq" id="XP_036357920.1"/>
    </source>
</evidence>
<keyword evidence="18" id="KW-0325">Glycoprotein</keyword>
<reference evidence="26 27" key="1">
    <citation type="submission" date="2025-08" db="UniProtKB">
        <authorList>
            <consortium name="RefSeq"/>
        </authorList>
    </citation>
    <scope>IDENTIFICATION</scope>
</reference>
<dbReference type="InterPro" id="IPR017441">
    <property type="entry name" value="Protein_kinase_ATP_BS"/>
</dbReference>
<keyword evidence="15 22" id="KW-1133">Transmembrane helix</keyword>
<protein>
    <recommendedName>
        <fullName evidence="5">receptor protein serine/threonine kinase</fullName>
        <ecNumber evidence="5">2.7.11.30</ecNumber>
    </recommendedName>
</protein>
<evidence type="ECO:0000256" key="9">
    <source>
        <dbReference type="ARBA" id="ARBA00022723"/>
    </source>
</evidence>
<organism evidence="25 27">
    <name type="scientific">Octopus sinensis</name>
    <name type="common">East Asian common octopus</name>
    <dbReference type="NCBI Taxonomy" id="2607531"/>
    <lineage>
        <taxon>Eukaryota</taxon>
        <taxon>Metazoa</taxon>
        <taxon>Spiralia</taxon>
        <taxon>Lophotrochozoa</taxon>
        <taxon>Mollusca</taxon>
        <taxon>Cephalopoda</taxon>
        <taxon>Coleoidea</taxon>
        <taxon>Octopodiformes</taxon>
        <taxon>Octopoda</taxon>
        <taxon>Incirrata</taxon>
        <taxon>Octopodidae</taxon>
        <taxon>Octopus</taxon>
    </lineage>
</organism>
<dbReference type="SUPFAM" id="SSF56112">
    <property type="entry name" value="Protein kinase-like (PK-like)"/>
    <property type="match status" value="1"/>
</dbReference>
<evidence type="ECO:0000259" key="23">
    <source>
        <dbReference type="PROSITE" id="PS50011"/>
    </source>
</evidence>
<keyword evidence="6" id="KW-0723">Serine/threonine-protein kinase</keyword>
<dbReference type="GO" id="GO:0004675">
    <property type="term" value="F:transmembrane receptor protein serine/threonine kinase activity"/>
    <property type="evidence" value="ECO:0007669"/>
    <property type="project" value="UniProtKB-EC"/>
</dbReference>
<dbReference type="PROSITE" id="PS51256">
    <property type="entry name" value="GS"/>
    <property type="match status" value="1"/>
</dbReference>
<evidence type="ECO:0000256" key="18">
    <source>
        <dbReference type="ARBA" id="ARBA00023180"/>
    </source>
</evidence>
<comment type="catalytic activity">
    <reaction evidence="20">
        <text>L-threonyl-[receptor-protein] + ATP = O-phospho-L-threonyl-[receptor-protein] + ADP + H(+)</text>
        <dbReference type="Rhea" id="RHEA:44880"/>
        <dbReference type="Rhea" id="RHEA-COMP:11024"/>
        <dbReference type="Rhea" id="RHEA-COMP:11025"/>
        <dbReference type="ChEBI" id="CHEBI:15378"/>
        <dbReference type="ChEBI" id="CHEBI:30013"/>
        <dbReference type="ChEBI" id="CHEBI:30616"/>
        <dbReference type="ChEBI" id="CHEBI:61977"/>
        <dbReference type="ChEBI" id="CHEBI:456216"/>
        <dbReference type="EC" id="2.7.11.30"/>
    </reaction>
</comment>
<dbReference type="Pfam" id="PF08515">
    <property type="entry name" value="TGF_beta_GS"/>
    <property type="match status" value="1"/>
</dbReference>
<evidence type="ECO:0000256" key="13">
    <source>
        <dbReference type="ARBA" id="ARBA00022840"/>
    </source>
</evidence>
<comment type="catalytic activity">
    <reaction evidence="19">
        <text>L-seryl-[receptor-protein] + ATP = O-phospho-L-seryl-[receptor-protein] + ADP + H(+)</text>
        <dbReference type="Rhea" id="RHEA:18673"/>
        <dbReference type="Rhea" id="RHEA-COMP:11022"/>
        <dbReference type="Rhea" id="RHEA-COMP:11023"/>
        <dbReference type="ChEBI" id="CHEBI:15378"/>
        <dbReference type="ChEBI" id="CHEBI:29999"/>
        <dbReference type="ChEBI" id="CHEBI:30616"/>
        <dbReference type="ChEBI" id="CHEBI:83421"/>
        <dbReference type="ChEBI" id="CHEBI:456216"/>
        <dbReference type="EC" id="2.7.11.30"/>
    </reaction>
</comment>
<dbReference type="SMART" id="SM00220">
    <property type="entry name" value="S_TKc"/>
    <property type="match status" value="1"/>
</dbReference>
<name>A0A7E6EQJ6_9MOLL</name>
<evidence type="ECO:0000256" key="14">
    <source>
        <dbReference type="ARBA" id="ARBA00022842"/>
    </source>
</evidence>
<evidence type="ECO:0000256" key="17">
    <source>
        <dbReference type="ARBA" id="ARBA00023170"/>
    </source>
</evidence>
<dbReference type="InterPro" id="IPR003605">
    <property type="entry name" value="GS_dom"/>
</dbReference>
<evidence type="ECO:0000256" key="5">
    <source>
        <dbReference type="ARBA" id="ARBA00012401"/>
    </source>
</evidence>
<dbReference type="InterPro" id="IPR000333">
    <property type="entry name" value="TGFB_receptor"/>
</dbReference>
<keyword evidence="8 22" id="KW-0812">Transmembrane</keyword>
<dbReference type="InterPro" id="IPR000719">
    <property type="entry name" value="Prot_kinase_dom"/>
</dbReference>
<evidence type="ECO:0000256" key="21">
    <source>
        <dbReference type="PROSITE-ProRule" id="PRU10141"/>
    </source>
</evidence>
<dbReference type="Pfam" id="PF01064">
    <property type="entry name" value="Activin_recp"/>
    <property type="match status" value="1"/>
</dbReference>
<keyword evidence="12" id="KW-0418">Kinase</keyword>
<evidence type="ECO:0000256" key="12">
    <source>
        <dbReference type="ARBA" id="ARBA00022777"/>
    </source>
</evidence>
<evidence type="ECO:0000256" key="11">
    <source>
        <dbReference type="ARBA" id="ARBA00022741"/>
    </source>
</evidence>
<dbReference type="Gene3D" id="1.10.510.10">
    <property type="entry name" value="Transferase(Phosphotransferase) domain 1"/>
    <property type="match status" value="1"/>
</dbReference>
<sequence length="502" mass="57108">MRQKLSRRRRHQKLKLYGINALSSEKKSKNKTISCFCDDCLNSSCQTSTVCFSSITRERNGELIHQKGCTERPELLSCNPSRSVTYLIKCCNESWCNTNMTLSLSPEPTPATVKNPSLVLLLSILILIALFNAAILAFIAYIRWKHKCRMEDFGAREPCLLEDSERKASKDEKGSLKELYEQSVTSGSGSGLPFLVQSTVARQVMMVEMIGKGRYGEVWKGTYHGEVVAVKTFSSRDEASWDRETEIYNTVLLRHDNILGYLASDMTSRNSCTQLWLIMHYHVNGSLYDYLQRVVLNHQSMLLLAYSAAAGLVHLHSEILGKQGKPAIAHRDIKSKNILVKKDGSCCIGDLGLAVIHSQTTNTLDLGNNTKVGTKRYMAPEVLDDHLNTYLFESFKCIDVYAFGLVLWEITRRCALGGISEEYKPPFWDVVPSDPSFEDMRKVVSVDQQRPIIPNRWTTDPILNQMGKLMKECWRHEPKARLSMLRVKKNLQRYMDRPEDDN</sequence>
<evidence type="ECO:0000256" key="22">
    <source>
        <dbReference type="SAM" id="Phobius"/>
    </source>
</evidence>
<keyword evidence="7" id="KW-0808">Transferase</keyword>
<dbReference type="PANTHER" id="PTHR23255:SF72">
    <property type="entry name" value="RECEPTOR PROTEIN SERINE_THREONINE KINASE"/>
    <property type="match status" value="1"/>
</dbReference>
<dbReference type="RefSeq" id="XP_036357920.1">
    <property type="nucleotide sequence ID" value="XM_036502027.1"/>
</dbReference>
<evidence type="ECO:0000256" key="4">
    <source>
        <dbReference type="ARBA" id="ARBA00009605"/>
    </source>
</evidence>
<proteinExistence type="inferred from homology"/>
<evidence type="ECO:0000256" key="2">
    <source>
        <dbReference type="ARBA" id="ARBA00001946"/>
    </source>
</evidence>
<comment type="subcellular location">
    <subcellularLocation>
        <location evidence="3">Membrane</location>
        <topology evidence="3">Single-pass type I membrane protein</topology>
    </subcellularLocation>
</comment>
<keyword evidence="9" id="KW-0479">Metal-binding</keyword>
<comment type="cofactor">
    <cofactor evidence="1">
        <name>Mn(2+)</name>
        <dbReference type="ChEBI" id="CHEBI:29035"/>
    </cofactor>
</comment>
<dbReference type="GO" id="GO:0070724">
    <property type="term" value="C:BMP receptor complex"/>
    <property type="evidence" value="ECO:0007669"/>
    <property type="project" value="TreeGrafter"/>
</dbReference>
<dbReference type="SUPFAM" id="SSF57302">
    <property type="entry name" value="Snake toxin-like"/>
    <property type="match status" value="1"/>
</dbReference>
<dbReference type="GO" id="GO:0005524">
    <property type="term" value="F:ATP binding"/>
    <property type="evidence" value="ECO:0007669"/>
    <property type="project" value="UniProtKB-UniRule"/>
</dbReference>
<dbReference type="EC" id="2.7.11.30" evidence="5"/>
<dbReference type="InterPro" id="IPR001245">
    <property type="entry name" value="Ser-Thr/Tyr_kinase_cat_dom"/>
</dbReference>
<evidence type="ECO:0000256" key="20">
    <source>
        <dbReference type="ARBA" id="ARBA00048773"/>
    </source>
</evidence>
<feature type="domain" description="GS" evidence="24">
    <location>
        <begin position="174"/>
        <end position="203"/>
    </location>
</feature>
<evidence type="ECO:0000256" key="16">
    <source>
        <dbReference type="ARBA" id="ARBA00023136"/>
    </source>
</evidence>
<keyword evidence="11 21" id="KW-0547">Nucleotide-binding</keyword>
<accession>A0A7E6EQJ6</accession>
<evidence type="ECO:0000256" key="15">
    <source>
        <dbReference type="ARBA" id="ARBA00022989"/>
    </source>
</evidence>
<evidence type="ECO:0000259" key="24">
    <source>
        <dbReference type="PROSITE" id="PS51256"/>
    </source>
</evidence>
<keyword evidence="14" id="KW-0460">Magnesium</keyword>
<dbReference type="PROSITE" id="PS00107">
    <property type="entry name" value="PROTEIN_KINASE_ATP"/>
    <property type="match status" value="1"/>
</dbReference>
<keyword evidence="16 22" id="KW-0472">Membrane</keyword>
<evidence type="ECO:0000256" key="8">
    <source>
        <dbReference type="ARBA" id="ARBA00022692"/>
    </source>
</evidence>
<dbReference type="FunFam" id="3.30.200.20:FF:000064">
    <property type="entry name" value="Receptor protein serine/threonine kinase"/>
    <property type="match status" value="1"/>
</dbReference>
<dbReference type="InterPro" id="IPR011009">
    <property type="entry name" value="Kinase-like_dom_sf"/>
</dbReference>
<dbReference type="Gene3D" id="2.10.60.10">
    <property type="entry name" value="CD59"/>
    <property type="match status" value="1"/>
</dbReference>
<dbReference type="Gene3D" id="3.30.200.20">
    <property type="entry name" value="Phosphorylase Kinase, domain 1"/>
    <property type="match status" value="1"/>
</dbReference>
<feature type="domain" description="Protein kinase" evidence="23">
    <location>
        <begin position="204"/>
        <end position="495"/>
    </location>
</feature>
<evidence type="ECO:0000256" key="3">
    <source>
        <dbReference type="ARBA" id="ARBA00004479"/>
    </source>
</evidence>
<keyword evidence="17 26" id="KW-0675">Receptor</keyword>
<keyword evidence="10" id="KW-0732">Signal</keyword>
<evidence type="ECO:0000313" key="27">
    <source>
        <dbReference type="RefSeq" id="XP_036357921.1"/>
    </source>
</evidence>
<evidence type="ECO:0000256" key="19">
    <source>
        <dbReference type="ARBA" id="ARBA00047681"/>
    </source>
</evidence>
<feature type="binding site" evidence="21">
    <location>
        <position position="231"/>
    </location>
    <ligand>
        <name>ATP</name>
        <dbReference type="ChEBI" id="CHEBI:30616"/>
    </ligand>
</feature>
<evidence type="ECO:0000313" key="25">
    <source>
        <dbReference type="Proteomes" id="UP000515154"/>
    </source>
</evidence>
<gene>
    <name evidence="26 27" type="primary">LOC115210224</name>
</gene>
<dbReference type="InterPro" id="IPR000472">
    <property type="entry name" value="Activin_recp"/>
</dbReference>
<dbReference type="AlphaFoldDB" id="A0A7E6EQJ6"/>
<dbReference type="Proteomes" id="UP000515154">
    <property type="component" value="Linkage group LG4"/>
</dbReference>
<dbReference type="PROSITE" id="PS50011">
    <property type="entry name" value="PROTEIN_KINASE_DOM"/>
    <property type="match status" value="1"/>
</dbReference>
<evidence type="ECO:0000256" key="6">
    <source>
        <dbReference type="ARBA" id="ARBA00022527"/>
    </source>
</evidence>
<evidence type="ECO:0000256" key="10">
    <source>
        <dbReference type="ARBA" id="ARBA00022729"/>
    </source>
</evidence>
<dbReference type="GO" id="GO:0071363">
    <property type="term" value="P:cellular response to growth factor stimulus"/>
    <property type="evidence" value="ECO:0007669"/>
    <property type="project" value="TreeGrafter"/>
</dbReference>
<keyword evidence="25" id="KW-1185">Reference proteome</keyword>
<keyword evidence="13 21" id="KW-0067">ATP-binding</keyword>
<evidence type="ECO:0000256" key="1">
    <source>
        <dbReference type="ARBA" id="ARBA00001936"/>
    </source>
</evidence>
<dbReference type="GO" id="GO:0046872">
    <property type="term" value="F:metal ion binding"/>
    <property type="evidence" value="ECO:0007669"/>
    <property type="project" value="UniProtKB-KW"/>
</dbReference>
<dbReference type="InterPro" id="IPR008271">
    <property type="entry name" value="Ser/Thr_kinase_AS"/>
</dbReference>
<dbReference type="FunFam" id="1.10.510.10:FF:000018">
    <property type="entry name" value="Receptor protein serine/threonine kinase"/>
    <property type="match status" value="1"/>
</dbReference>
<feature type="transmembrane region" description="Helical" evidence="22">
    <location>
        <begin position="118"/>
        <end position="142"/>
    </location>
</feature>
<dbReference type="PANTHER" id="PTHR23255">
    <property type="entry name" value="TRANSFORMING GROWTH FACTOR-BETA RECEPTOR TYPE I AND II"/>
    <property type="match status" value="1"/>
</dbReference>
<evidence type="ECO:0000256" key="7">
    <source>
        <dbReference type="ARBA" id="ARBA00022679"/>
    </source>
</evidence>